<comment type="subcellular location">
    <subcellularLocation>
        <location evidence="2">Cytoplasm</location>
    </subcellularLocation>
    <subcellularLocation>
        <location evidence="1">Nucleus</location>
    </subcellularLocation>
</comment>
<dbReference type="GO" id="GO:0005737">
    <property type="term" value="C:cytoplasm"/>
    <property type="evidence" value="ECO:0007669"/>
    <property type="project" value="UniProtKB-SubCell"/>
</dbReference>
<dbReference type="GeneID" id="24922338"/>
<keyword evidence="5" id="KW-0963">Cytoplasm</keyword>
<evidence type="ECO:0000256" key="2">
    <source>
        <dbReference type="ARBA" id="ARBA00004496"/>
    </source>
</evidence>
<organism evidence="8">
    <name type="scientific">Blastocystis hominis</name>
    <dbReference type="NCBI Taxonomy" id="12968"/>
    <lineage>
        <taxon>Eukaryota</taxon>
        <taxon>Sar</taxon>
        <taxon>Stramenopiles</taxon>
        <taxon>Bigyra</taxon>
        <taxon>Opalozoa</taxon>
        <taxon>Opalinata</taxon>
        <taxon>Blastocystidae</taxon>
        <taxon>Blastocystis</taxon>
    </lineage>
</organism>
<dbReference type="InParanoid" id="D8LXF0"/>
<evidence type="ECO:0000256" key="4">
    <source>
        <dbReference type="ARBA" id="ARBA00022448"/>
    </source>
</evidence>
<evidence type="ECO:0000256" key="3">
    <source>
        <dbReference type="ARBA" id="ARBA00009466"/>
    </source>
</evidence>
<gene>
    <name evidence="8" type="ORF">GSBLH_T00006213001</name>
</gene>
<dbReference type="Gene3D" id="1.25.10.10">
    <property type="entry name" value="Leucine-rich Repeat Variant"/>
    <property type="match status" value="1"/>
</dbReference>
<protein>
    <recommendedName>
        <fullName evidence="10">Importin N-terminal domain-containing protein</fullName>
    </recommendedName>
</protein>
<dbReference type="InterPro" id="IPR044189">
    <property type="entry name" value="XPO4/7-like"/>
</dbReference>
<comment type="similarity">
    <text evidence="3">Belongs to the exportin family.</text>
</comment>
<keyword evidence="9" id="KW-1185">Reference proteome</keyword>
<evidence type="ECO:0008006" key="10">
    <source>
        <dbReference type="Google" id="ProtNLM"/>
    </source>
</evidence>
<dbReference type="GO" id="GO:0006611">
    <property type="term" value="P:protein export from nucleus"/>
    <property type="evidence" value="ECO:0007669"/>
    <property type="project" value="TreeGrafter"/>
</dbReference>
<keyword evidence="6" id="KW-0653">Protein transport</keyword>
<evidence type="ECO:0000256" key="1">
    <source>
        <dbReference type="ARBA" id="ARBA00004123"/>
    </source>
</evidence>
<dbReference type="PANTHER" id="PTHR12596:SF2">
    <property type="entry name" value="EXPORTIN-7 ISOFORM X1"/>
    <property type="match status" value="1"/>
</dbReference>
<dbReference type="GO" id="GO:0005049">
    <property type="term" value="F:nuclear export signal receptor activity"/>
    <property type="evidence" value="ECO:0007669"/>
    <property type="project" value="InterPro"/>
</dbReference>
<dbReference type="Proteomes" id="UP000008312">
    <property type="component" value="Unassembled WGS sequence"/>
</dbReference>
<keyword evidence="7" id="KW-0539">Nucleus</keyword>
<dbReference type="InterPro" id="IPR016024">
    <property type="entry name" value="ARM-type_fold"/>
</dbReference>
<dbReference type="AlphaFoldDB" id="D8LXF0"/>
<dbReference type="SUPFAM" id="SSF48371">
    <property type="entry name" value="ARM repeat"/>
    <property type="match status" value="1"/>
</dbReference>
<dbReference type="OrthoDB" id="244158at2759"/>
<name>D8LXF0_BLAHO</name>
<evidence type="ECO:0000256" key="7">
    <source>
        <dbReference type="ARBA" id="ARBA00023242"/>
    </source>
</evidence>
<evidence type="ECO:0000313" key="9">
    <source>
        <dbReference type="Proteomes" id="UP000008312"/>
    </source>
</evidence>
<evidence type="ECO:0000256" key="5">
    <source>
        <dbReference type="ARBA" id="ARBA00022490"/>
    </source>
</evidence>
<evidence type="ECO:0000256" key="6">
    <source>
        <dbReference type="ARBA" id="ARBA00022927"/>
    </source>
</evidence>
<sequence length="349" mass="40085">MDQESFQKFENLCNAVFGNVGNGSTPEARSMLESICLSPDFVEKSELGLWFVLTNRTIFENSKNIYALHVTGTSLIKVMTDYWNNYDIDQKLRIRDFVLEYLIKNGINLPKHVTTTLCTLICRITSLSWMIDTRQRDILDKMQKFTESPENCVLALKILDELVNEINPQKKSTVQQNKTALNFRDTNLFNILKLAVDMLSKSLITDDATMGSPDLRYQLYDASLQLFTRCCSFDSKVSAGEELWEIHPTLNLPEKWMRDVLQNKTFELLFNVYNQCVDPLTTTTLDALLWLLYAPRADLYAAETSEDIFGTIMKGLTGILSSKHGLDNPDTIHSFVQIVDRFKVRVELW</sequence>
<reference evidence="8" key="1">
    <citation type="submission" date="2010-02" db="EMBL/GenBank/DDBJ databases">
        <title>Sequencing and annotation of the Blastocystis hominis genome.</title>
        <authorList>
            <person name="Wincker P."/>
        </authorList>
    </citation>
    <scope>NUCLEOTIDE SEQUENCE</scope>
    <source>
        <strain evidence="8">Singapore isolate B</strain>
    </source>
</reference>
<dbReference type="OMA" id="PENCVLA"/>
<dbReference type="InterPro" id="IPR011989">
    <property type="entry name" value="ARM-like"/>
</dbReference>
<dbReference type="GO" id="GO:0005643">
    <property type="term" value="C:nuclear pore"/>
    <property type="evidence" value="ECO:0007669"/>
    <property type="project" value="TreeGrafter"/>
</dbReference>
<proteinExistence type="inferred from homology"/>
<dbReference type="PANTHER" id="PTHR12596">
    <property type="entry name" value="EXPORTIN 4,7-RELATED"/>
    <property type="match status" value="1"/>
</dbReference>
<dbReference type="RefSeq" id="XP_012894993.1">
    <property type="nucleotide sequence ID" value="XM_013039539.1"/>
</dbReference>
<accession>D8LXF0</accession>
<keyword evidence="4" id="KW-0813">Transport</keyword>
<evidence type="ECO:0000313" key="8">
    <source>
        <dbReference type="EMBL" id="CBK20945.2"/>
    </source>
</evidence>
<dbReference type="EMBL" id="FN668639">
    <property type="protein sequence ID" value="CBK20945.2"/>
    <property type="molecule type" value="Genomic_DNA"/>
</dbReference>